<sequence>MSSSLLKGANSFASFQRNDPGPILDERTPDGDIDMTMGDDDTNMDGQTDSSSATPDRLIIAIDFGTTFSSVAYVRLNSGMRAEDVGLTNVVCINDFPGYCPPPGAFEPRQDVPTELWYNPDPLQTRDLHDTAGTLAESIDNSPSDCEELSQYGDSQGEELVQRDSEIQQDERGDADNFSCQDWANSNAMANGRVQYWGFEVQKQLKMKHIPKDHSRRIQRFKILLDSNKETNSVREDLAPVIKNLIKNKLIKREEDIFAHYLTHLLLHTKQKLQELEQLDQDVRIEFVISVPAKWSSKACRIMQKAMREAVRGAGLGDQASKSVSNLFVISEPEAAATCVLAENGDSIYYGETIVIVDAGGGTIDAVTYKVARKTPLRLSREVVDSYSELRGASYINERFAKSLNIKLKRETYLEKNGKTITSIVEALTSDFELSAKRTINTKRNRDTLSVYVDDLKPNSQRNFLQNELLLTHKELDMIYMKSLTGAEKLMNGQLELAKKKKYSVTKVILTGGFAQSNALRSYLQDCLLEQKNLDGGNIDILFPDISSTAVVRGAVLRALNKEYGPQRIFESSYGIQVNEPFDPNTYEAHKGVKPHTDKDDGRKYVKSTIDWVIKAGELVPNGKKYIRPMRQAFAKNRKKLECTMKLYVSDKSHVSHYRVTHAENKGAELEGSIVADMSFLKDEKRIQPEYPFPDSSLSSSQCYWAVYYDIVMTVEGRNLKYEAIWPSSTHPQSNTGQQKITAQGQICVAAALRPGTA</sequence>
<evidence type="ECO:0000313" key="2">
    <source>
        <dbReference type="EMBL" id="KAF2258275.1"/>
    </source>
</evidence>
<dbReference type="Proteomes" id="UP000800093">
    <property type="component" value="Unassembled WGS sequence"/>
</dbReference>
<keyword evidence="3" id="KW-1185">Reference proteome</keyword>
<feature type="compositionally biased region" description="Basic and acidic residues" evidence="1">
    <location>
        <begin position="160"/>
        <end position="175"/>
    </location>
</feature>
<feature type="region of interest" description="Disordered" evidence="1">
    <location>
        <begin position="13"/>
        <end position="54"/>
    </location>
</feature>
<name>A0A9P4JYP8_9PLEO</name>
<dbReference type="PANTHER" id="PTHR42749">
    <property type="entry name" value="CELL SHAPE-DETERMINING PROTEIN MREB"/>
    <property type="match status" value="1"/>
</dbReference>
<accession>A0A9P4JYP8</accession>
<proteinExistence type="predicted"/>
<evidence type="ECO:0000256" key="1">
    <source>
        <dbReference type="SAM" id="MobiDB-lite"/>
    </source>
</evidence>
<feature type="region of interest" description="Disordered" evidence="1">
    <location>
        <begin position="138"/>
        <end position="176"/>
    </location>
</feature>
<organism evidence="2 3">
    <name type="scientific">Lojkania enalia</name>
    <dbReference type="NCBI Taxonomy" id="147567"/>
    <lineage>
        <taxon>Eukaryota</taxon>
        <taxon>Fungi</taxon>
        <taxon>Dikarya</taxon>
        <taxon>Ascomycota</taxon>
        <taxon>Pezizomycotina</taxon>
        <taxon>Dothideomycetes</taxon>
        <taxon>Pleosporomycetidae</taxon>
        <taxon>Pleosporales</taxon>
        <taxon>Pleosporales incertae sedis</taxon>
        <taxon>Lojkania</taxon>
    </lineage>
</organism>
<feature type="compositionally biased region" description="Acidic residues" evidence="1">
    <location>
        <begin position="31"/>
        <end position="43"/>
    </location>
</feature>
<dbReference type="CDD" id="cd10170">
    <property type="entry name" value="ASKHA_NBD_HSP70"/>
    <property type="match status" value="1"/>
</dbReference>
<dbReference type="OrthoDB" id="2963168at2759"/>
<dbReference type="AlphaFoldDB" id="A0A9P4JYP8"/>
<dbReference type="SUPFAM" id="SSF53067">
    <property type="entry name" value="Actin-like ATPase domain"/>
    <property type="match status" value="2"/>
</dbReference>
<reference evidence="3" key="1">
    <citation type="journal article" date="2020" name="Stud. Mycol.">
        <title>101 Dothideomycetes genomes: A test case for predicting lifestyles and emergence of pathogens.</title>
        <authorList>
            <person name="Haridas S."/>
            <person name="Albert R."/>
            <person name="Binder M."/>
            <person name="Bloem J."/>
            <person name="LaButti K."/>
            <person name="Salamov A."/>
            <person name="Andreopoulos B."/>
            <person name="Baker S."/>
            <person name="Barry K."/>
            <person name="Bills G."/>
            <person name="Bluhm B."/>
            <person name="Cannon C."/>
            <person name="Castanera R."/>
            <person name="Culley D."/>
            <person name="Daum C."/>
            <person name="Ezra D."/>
            <person name="Gonzalez J."/>
            <person name="Henrissat B."/>
            <person name="Kuo A."/>
            <person name="Liang C."/>
            <person name="Lipzen A."/>
            <person name="Lutzoni F."/>
            <person name="Magnuson J."/>
            <person name="Mondo S."/>
            <person name="Nolan M."/>
            <person name="Ohm R."/>
            <person name="Pangilinan J."/>
            <person name="Park H.-J."/>
            <person name="Ramirez L."/>
            <person name="Alfaro M."/>
            <person name="Sun H."/>
            <person name="Tritt A."/>
            <person name="Yoshinaga Y."/>
            <person name="Zwiers L.-H."/>
            <person name="Turgeon B."/>
            <person name="Goodwin S."/>
            <person name="Spatafora J."/>
            <person name="Crous P."/>
            <person name="Grigoriev I."/>
        </authorList>
    </citation>
    <scope>NUCLEOTIDE SEQUENCE [LARGE SCALE GENOMIC DNA]</scope>
    <source>
        <strain evidence="3">CBS 304.66</strain>
    </source>
</reference>
<dbReference type="PANTHER" id="PTHR42749:SF8">
    <property type="entry name" value="HSP70 FAMILY PROTEIN (AFU_ORTHOLOGUE AFUA_3G13740)"/>
    <property type="match status" value="1"/>
</dbReference>
<comment type="caution">
    <text evidence="2">The sequence shown here is derived from an EMBL/GenBank/DDBJ whole genome shotgun (WGS) entry which is preliminary data.</text>
</comment>
<dbReference type="InterPro" id="IPR043129">
    <property type="entry name" value="ATPase_NBD"/>
</dbReference>
<dbReference type="Gene3D" id="3.30.420.40">
    <property type="match status" value="1"/>
</dbReference>
<protein>
    <submittedName>
        <fullName evidence="2">Uncharacterized protein</fullName>
    </submittedName>
</protein>
<gene>
    <name evidence="2" type="ORF">CC78DRAFT_621938</name>
</gene>
<evidence type="ECO:0000313" key="3">
    <source>
        <dbReference type="Proteomes" id="UP000800093"/>
    </source>
</evidence>
<dbReference type="EMBL" id="ML986773">
    <property type="protein sequence ID" value="KAF2258275.1"/>
    <property type="molecule type" value="Genomic_DNA"/>
</dbReference>